<gene>
    <name evidence="1" type="ORF">CONLIGDRAFT_547286</name>
</gene>
<keyword evidence="2" id="KW-1185">Reference proteome</keyword>
<dbReference type="Proteomes" id="UP000182658">
    <property type="component" value="Unassembled WGS sequence"/>
</dbReference>
<proteinExistence type="predicted"/>
<name>A0A1J7II56_9PEZI</name>
<protein>
    <submittedName>
        <fullName evidence="1">Uncharacterized protein</fullName>
    </submittedName>
</protein>
<feature type="non-terminal residue" evidence="1">
    <location>
        <position position="575"/>
    </location>
</feature>
<evidence type="ECO:0000313" key="2">
    <source>
        <dbReference type="Proteomes" id="UP000182658"/>
    </source>
</evidence>
<dbReference type="OrthoDB" id="3549294at2759"/>
<feature type="non-terminal residue" evidence="1">
    <location>
        <position position="1"/>
    </location>
</feature>
<dbReference type="EMBL" id="KV875100">
    <property type="protein sequence ID" value="OIW26963.1"/>
    <property type="molecule type" value="Genomic_DNA"/>
</dbReference>
<dbReference type="InParanoid" id="A0A1J7II56"/>
<dbReference type="AlphaFoldDB" id="A0A1J7II56"/>
<organism evidence="1 2">
    <name type="scientific">Coniochaeta ligniaria NRRL 30616</name>
    <dbReference type="NCBI Taxonomy" id="1408157"/>
    <lineage>
        <taxon>Eukaryota</taxon>
        <taxon>Fungi</taxon>
        <taxon>Dikarya</taxon>
        <taxon>Ascomycota</taxon>
        <taxon>Pezizomycotina</taxon>
        <taxon>Sordariomycetes</taxon>
        <taxon>Sordariomycetidae</taxon>
        <taxon>Coniochaetales</taxon>
        <taxon>Coniochaetaceae</taxon>
        <taxon>Coniochaeta</taxon>
    </lineage>
</organism>
<sequence>DVLIPSVAAISRVFSDGRETWTQFVDSAQSLAPDAWPVECADPSIMLKDIPALPKSLPNTDSLLGHPVWNIPAPEQAEVHTNCDLNHVYGLRKELSLRLHPKPIDCDLGSVPLSDCISSTRCLSILTLCWSYIISVRFLELQGKKIRYSRCSSRHKGPREGDVVLRLEAPVSDGLVRWLRAILSPETGWSVEGGGYPAWAASCNAHFDIRTTNVVTMSRNERPPDSAQATELLIEFCSLYGLGPPGESESFSPATAAFLTALTLPFCRYVKLKPRFPVPSLTRCDVDRTLLHPIRQYVTDLRYYMTLSMDPLSVGSVIWSIFWQPDIQCNLVSPWLGATLSVIRPIIDSGNMALLGKVFAFRRPRVAMLWLGIFFSGDCTILSWIIRYLETLEERYGFGSMAAPDTAVAAWTGVPQSFLDDDKLHANPSLTERVSAADLLRHRYNHCLQDAASAPLSWLPFASFDKNVIEMELWPWLERGHVRTYVHWVWWINNTRQVEKGFHNDTGRFAAHVPDRLQIRPSGRPGERNPDVNLEPSKNATLRMVYYLSVDASGDQDRGISLLNGTVGHKWLEDW</sequence>
<reference evidence="1 2" key="1">
    <citation type="submission" date="2016-10" db="EMBL/GenBank/DDBJ databases">
        <title>Draft genome sequence of Coniochaeta ligniaria NRRL30616, a lignocellulolytic fungus for bioabatement of inhibitors in plant biomass hydrolysates.</title>
        <authorList>
            <consortium name="DOE Joint Genome Institute"/>
            <person name="Jimenez D.J."/>
            <person name="Hector R.E."/>
            <person name="Riley R."/>
            <person name="Sun H."/>
            <person name="Grigoriev I.V."/>
            <person name="Van Elsas J.D."/>
            <person name="Nichols N.N."/>
        </authorList>
    </citation>
    <scope>NUCLEOTIDE SEQUENCE [LARGE SCALE GENOMIC DNA]</scope>
    <source>
        <strain evidence="1 2">NRRL 30616</strain>
    </source>
</reference>
<evidence type="ECO:0000313" key="1">
    <source>
        <dbReference type="EMBL" id="OIW26963.1"/>
    </source>
</evidence>
<accession>A0A1J7II56</accession>